<dbReference type="STRING" id="1212765.MHLP_02505"/>
<gene>
    <name evidence="1" type="ordered locus">MHLP_02505</name>
</gene>
<reference evidence="1 2" key="1">
    <citation type="journal article" date="2012" name="J. Bacteriol.">
        <title>Genome Sequence of "Candidatus Mycoplasma haemolamae" Strain Purdue, a Red Blood Cell Pathogen of Alpacas (Vicugna pacos) and Llamas (Lama glama).</title>
        <authorList>
            <person name="Guimaraes A.M."/>
            <person name="Toth B."/>
            <person name="Santos A.P."/>
            <person name="do Nascimento N.C."/>
            <person name="Kritchevsky J.E."/>
            <person name="Messick J.B."/>
        </authorList>
    </citation>
    <scope>NUCLEOTIDE SEQUENCE [LARGE SCALE GENOMIC DNA]</scope>
    <source>
        <strain evidence="1 2">Purdue</strain>
    </source>
</reference>
<dbReference type="Proteomes" id="UP000006502">
    <property type="component" value="Chromosome"/>
</dbReference>
<dbReference type="HOGENOM" id="CLU_131478_0_0_14"/>
<sequence>MIWKEVALVVGGIGGVSAVSGGVGTTIAQVLDRDWRSNNVVTRVSTPSKDSVEAKEVTGKTYSFTFQSNQEPTRLICPEGSHPDLVEGSGKVWVVCKQGNYKASLTFKGQGPNPPKEVTCTSSGTSNDSFKCQGKEPNLALTGSKHEGKYKGESPTKWAVWVR</sequence>
<reference evidence="2" key="2">
    <citation type="submission" date="2012-07" db="EMBL/GenBank/DDBJ databases">
        <title>Complete genome sequence of 'Candidatus Mycoplasma haemolamae'.</title>
        <authorList>
            <person name="Guimaraes A.M.S."/>
            <person name="Toth B."/>
            <person name="Santos A.P."/>
            <person name="Nascimento N.C."/>
            <person name="Sojka J.E."/>
            <person name="Messick J.B."/>
        </authorList>
    </citation>
    <scope>NUCLEOTIDE SEQUENCE [LARGE SCALE GENOMIC DNA]</scope>
    <source>
        <strain evidence="2">Purdue</strain>
    </source>
</reference>
<dbReference type="EMBL" id="CP003731">
    <property type="protein sequence ID" value="AFO52081.1"/>
    <property type="molecule type" value="Genomic_DNA"/>
</dbReference>
<dbReference type="AlphaFoldDB" id="I7CFT4"/>
<organism evidence="1 2">
    <name type="scientific">Mycoplasma haematolamae (strain Purdue)</name>
    <dbReference type="NCBI Taxonomy" id="1212765"/>
    <lineage>
        <taxon>Bacteria</taxon>
        <taxon>Bacillati</taxon>
        <taxon>Mycoplasmatota</taxon>
        <taxon>Mollicutes</taxon>
        <taxon>Mycoplasmataceae</taxon>
        <taxon>Mycoplasma</taxon>
    </lineage>
</organism>
<accession>I7CFT4</accession>
<name>I7CFT4_MYCHA</name>
<evidence type="ECO:0000313" key="1">
    <source>
        <dbReference type="EMBL" id="AFO52081.1"/>
    </source>
</evidence>
<dbReference type="PATRIC" id="fig|1212765.3.peg.566"/>
<proteinExistence type="predicted"/>
<evidence type="ECO:0000313" key="2">
    <source>
        <dbReference type="Proteomes" id="UP000006502"/>
    </source>
</evidence>
<protein>
    <submittedName>
        <fullName evidence="1">Uncharacterized protein</fullName>
    </submittedName>
</protein>
<dbReference type="KEGG" id="mhl:MHLP_02505"/>
<keyword evidence="2" id="KW-1185">Reference proteome</keyword>